<dbReference type="PATRIC" id="fig|1279460.3.peg.2355"/>
<gene>
    <name evidence="1" type="ORF">G436_2344</name>
</gene>
<dbReference type="AlphaFoldDB" id="A0A0M3TLR0"/>
<proteinExistence type="predicted"/>
<organism evidence="1">
    <name type="scientific">Leptospira interrogans serovar Hardjo str. Norma</name>
    <dbReference type="NCBI Taxonomy" id="1279460"/>
    <lineage>
        <taxon>Bacteria</taxon>
        <taxon>Pseudomonadati</taxon>
        <taxon>Spirochaetota</taxon>
        <taxon>Spirochaetia</taxon>
        <taxon>Leptospirales</taxon>
        <taxon>Leptospiraceae</taxon>
        <taxon>Leptospira</taxon>
    </lineage>
</organism>
<accession>A0A0M3TLR0</accession>
<evidence type="ECO:0000313" key="1">
    <source>
        <dbReference type="EMBL" id="ALE39521.1"/>
    </source>
</evidence>
<name>A0A0M3TLR0_LEPIR</name>
<sequence>MWIDFPEVRDLMLCIDSNFFCAQKNKNRFKNSKKYFFWQIQVKLEKADCLLYNKNIHFI</sequence>
<dbReference type="EMBL" id="CP012603">
    <property type="protein sequence ID" value="ALE39521.1"/>
    <property type="molecule type" value="Genomic_DNA"/>
</dbReference>
<evidence type="ECO:0000313" key="2">
    <source>
        <dbReference type="Proteomes" id="UP000056502"/>
    </source>
</evidence>
<dbReference type="Proteomes" id="UP000056502">
    <property type="component" value="Chromosome I"/>
</dbReference>
<reference evidence="1 2" key="1">
    <citation type="journal article" date="2015" name="Genome Announc.">
        <title>Whole-Genome Sequence of Leptospira interrogans Serovar Hardjo Subtype Hardjoprajitno Strain Norma, Isolated from Cattle in a Leptospirosis Outbreak in Brazil.</title>
        <authorList>
            <person name="Cosate M.R."/>
            <person name="Soares S.C."/>
            <person name="Mendes T.A."/>
            <person name="Raittz R.T."/>
            <person name="Moreira E.C."/>
            <person name="Leite R."/>
            <person name="Fernandes G.R."/>
            <person name="Haddad J.P."/>
            <person name="Ortega J.M."/>
        </authorList>
    </citation>
    <scope>NUCLEOTIDE SEQUENCE [LARGE SCALE GENOMIC DNA]</scope>
    <source>
        <strain evidence="1 2">Norma</strain>
    </source>
</reference>
<protein>
    <submittedName>
        <fullName evidence="1">Uncharacterized protein</fullName>
    </submittedName>
</protein>